<evidence type="ECO:0000313" key="2">
    <source>
        <dbReference type="Proteomes" id="UP000275267"/>
    </source>
</evidence>
<keyword evidence="2" id="KW-1185">Reference proteome</keyword>
<dbReference type="OrthoDB" id="681586at2759"/>
<accession>A0A3L6SYX1</accession>
<reference evidence="2" key="1">
    <citation type="journal article" date="2019" name="Nat. Commun.">
        <title>The genome of broomcorn millet.</title>
        <authorList>
            <person name="Zou C."/>
            <person name="Miki D."/>
            <person name="Li D."/>
            <person name="Tang Q."/>
            <person name="Xiao L."/>
            <person name="Rajput S."/>
            <person name="Deng P."/>
            <person name="Jia W."/>
            <person name="Huang R."/>
            <person name="Zhang M."/>
            <person name="Sun Y."/>
            <person name="Hu J."/>
            <person name="Fu X."/>
            <person name="Schnable P.S."/>
            <person name="Li F."/>
            <person name="Zhang H."/>
            <person name="Feng B."/>
            <person name="Zhu X."/>
            <person name="Liu R."/>
            <person name="Schnable J.C."/>
            <person name="Zhu J.-K."/>
            <person name="Zhang H."/>
        </authorList>
    </citation>
    <scope>NUCLEOTIDE SEQUENCE [LARGE SCALE GENOMIC DNA]</scope>
</reference>
<dbReference type="EMBL" id="PQIB02000003">
    <property type="protein sequence ID" value="RLN28971.1"/>
    <property type="molecule type" value="Genomic_DNA"/>
</dbReference>
<comment type="caution">
    <text evidence="1">The sequence shown here is derived from an EMBL/GenBank/DDBJ whole genome shotgun (WGS) entry which is preliminary data.</text>
</comment>
<sequence length="63" mass="7338">MSHLAATSVRPMDELRMLQATCHFMRRVCSDPEVGQSVSIEQLSDNLYWDDRDRFFTLLPHLA</sequence>
<proteinExistence type="predicted"/>
<evidence type="ECO:0000313" key="1">
    <source>
        <dbReference type="EMBL" id="RLN28971.1"/>
    </source>
</evidence>
<protein>
    <submittedName>
        <fullName evidence="1">Uncharacterized protein</fullName>
    </submittedName>
</protein>
<organism evidence="1 2">
    <name type="scientific">Panicum miliaceum</name>
    <name type="common">Proso millet</name>
    <name type="synonym">Broomcorn millet</name>
    <dbReference type="NCBI Taxonomy" id="4540"/>
    <lineage>
        <taxon>Eukaryota</taxon>
        <taxon>Viridiplantae</taxon>
        <taxon>Streptophyta</taxon>
        <taxon>Embryophyta</taxon>
        <taxon>Tracheophyta</taxon>
        <taxon>Spermatophyta</taxon>
        <taxon>Magnoliopsida</taxon>
        <taxon>Liliopsida</taxon>
        <taxon>Poales</taxon>
        <taxon>Poaceae</taxon>
        <taxon>PACMAD clade</taxon>
        <taxon>Panicoideae</taxon>
        <taxon>Panicodae</taxon>
        <taxon>Paniceae</taxon>
        <taxon>Panicinae</taxon>
        <taxon>Panicum</taxon>
        <taxon>Panicum sect. Panicum</taxon>
    </lineage>
</organism>
<gene>
    <name evidence="1" type="ORF">C2845_PM05G22910</name>
</gene>
<dbReference type="Proteomes" id="UP000275267">
    <property type="component" value="Unassembled WGS sequence"/>
</dbReference>
<dbReference type="AlphaFoldDB" id="A0A3L6SYX1"/>
<name>A0A3L6SYX1_PANMI</name>